<dbReference type="GO" id="GO:0016798">
    <property type="term" value="F:hydrolase activity, acting on glycosyl bonds"/>
    <property type="evidence" value="ECO:0007669"/>
    <property type="project" value="UniProtKB-KW"/>
</dbReference>
<name>A0AA86JHK9_9CLOT</name>
<dbReference type="NCBIfam" id="NF003163">
    <property type="entry name" value="PRK04143.1"/>
    <property type="match status" value="1"/>
</dbReference>
<dbReference type="AlphaFoldDB" id="A0AA86JHK9"/>
<dbReference type="Proteomes" id="UP000789738">
    <property type="component" value="Unassembled WGS sequence"/>
</dbReference>
<reference evidence="1" key="1">
    <citation type="submission" date="2021-10" db="EMBL/GenBank/DDBJ databases">
        <authorList>
            <person name="Mesa V."/>
        </authorList>
    </citation>
    <scope>NUCLEOTIDE SEQUENCE</scope>
    <source>
        <strain evidence="1">CC3_PB</strain>
    </source>
</reference>
<accession>A0AA86JHK9</accession>
<dbReference type="InterPro" id="IPR002589">
    <property type="entry name" value="Macro_dom"/>
</dbReference>
<dbReference type="SUPFAM" id="SSF52949">
    <property type="entry name" value="Macro domain-like"/>
    <property type="match status" value="1"/>
</dbReference>
<evidence type="ECO:0000313" key="2">
    <source>
        <dbReference type="Proteomes" id="UP000789738"/>
    </source>
</evidence>
<dbReference type="Pfam" id="PF01661">
    <property type="entry name" value="Macro"/>
    <property type="match status" value="1"/>
</dbReference>
<evidence type="ECO:0000313" key="1">
    <source>
        <dbReference type="EMBL" id="CAG9706904.1"/>
    </source>
</evidence>
<dbReference type="SMART" id="SM00506">
    <property type="entry name" value="A1pp"/>
    <property type="match status" value="1"/>
</dbReference>
<dbReference type="InterPro" id="IPR043472">
    <property type="entry name" value="Macro_dom-like"/>
</dbReference>
<protein>
    <submittedName>
        <fullName evidence="1">Protein-ADP-ribose hydrolase</fullName>
        <ecNumber evidence="1">3.2.1.-</ecNumber>
    </submittedName>
</protein>
<proteinExistence type="predicted"/>
<dbReference type="PROSITE" id="PS51154">
    <property type="entry name" value="MACRO"/>
    <property type="match status" value="1"/>
</dbReference>
<dbReference type="CDD" id="cd02908">
    <property type="entry name" value="Macro_OAADPr_deacetylase"/>
    <property type="match status" value="1"/>
</dbReference>
<keyword evidence="1" id="KW-0326">Glycosidase</keyword>
<organism evidence="1 2">
    <name type="scientific">Clostridium neonatale</name>
    <dbReference type="NCBI Taxonomy" id="137838"/>
    <lineage>
        <taxon>Bacteria</taxon>
        <taxon>Bacillati</taxon>
        <taxon>Bacillota</taxon>
        <taxon>Clostridia</taxon>
        <taxon>Eubacteriales</taxon>
        <taxon>Clostridiaceae</taxon>
        <taxon>Clostridium</taxon>
    </lineage>
</organism>
<comment type="caution">
    <text evidence="1">The sequence shown here is derived from an EMBL/GenBank/DDBJ whole genome shotgun (WGS) entry which is preliminary data.</text>
</comment>
<gene>
    <name evidence="1" type="ORF">CNEO_42738</name>
</gene>
<dbReference type="PANTHER" id="PTHR11106:SF27">
    <property type="entry name" value="MACRO DOMAIN-CONTAINING PROTEIN"/>
    <property type="match status" value="1"/>
</dbReference>
<keyword evidence="1" id="KW-0378">Hydrolase</keyword>
<dbReference type="PANTHER" id="PTHR11106">
    <property type="entry name" value="GANGLIOSIDE INDUCED DIFFERENTIATION ASSOCIATED PROTEIN 2-RELATED"/>
    <property type="match status" value="1"/>
</dbReference>
<dbReference type="RefSeq" id="WP_210887050.1">
    <property type="nucleotide sequence ID" value="NZ_CAMTCJ010000161.1"/>
</dbReference>
<dbReference type="Gene3D" id="3.40.220.10">
    <property type="entry name" value="Leucine Aminopeptidase, subunit E, domain 1"/>
    <property type="match status" value="1"/>
</dbReference>
<sequence length="264" mass="30021">MTQEQRLECLIHLLLNENPEYRNLIIPEQEYEKKKLLRSLMNIRMPEPISKEFLDVQDIYLQEELRNQKVVSIADLIPVKKGIYLWKGDITKLKVDAIVNAGNSALLGCFIPCHGCIDNAIHSSAGIQLRLECQRIMAQQGSPEPTGKAKITKGYNLPAKYILHTVGPIVQNSLTRENRHMLASCYASCLELAEQYYLKSIAFCCISTGEFHFPNEIAGQIAIDTVTSYLNTTHSEMEVVFNVFQDNDLEIYQRLLGTDQKTKK</sequence>
<dbReference type="EC" id="3.2.1.-" evidence="1"/>
<dbReference type="EMBL" id="CAKJVE010000004">
    <property type="protein sequence ID" value="CAG9706904.1"/>
    <property type="molecule type" value="Genomic_DNA"/>
</dbReference>